<accession>A0A4Q9PCY2</accession>
<proteinExistence type="predicted"/>
<organism evidence="2 3">
    <name type="scientific">Dichomitus squalens</name>
    <dbReference type="NCBI Taxonomy" id="114155"/>
    <lineage>
        <taxon>Eukaryota</taxon>
        <taxon>Fungi</taxon>
        <taxon>Dikarya</taxon>
        <taxon>Basidiomycota</taxon>
        <taxon>Agaricomycotina</taxon>
        <taxon>Agaricomycetes</taxon>
        <taxon>Polyporales</taxon>
        <taxon>Polyporaceae</taxon>
        <taxon>Dichomitus</taxon>
    </lineage>
</organism>
<dbReference type="EMBL" id="ML145240">
    <property type="protein sequence ID" value="TBU52690.1"/>
    <property type="molecule type" value="Genomic_DNA"/>
</dbReference>
<evidence type="ECO:0000256" key="1">
    <source>
        <dbReference type="SAM" id="Phobius"/>
    </source>
</evidence>
<keyword evidence="1" id="KW-1133">Transmembrane helix</keyword>
<gene>
    <name evidence="2" type="ORF">BD310DRAFT_209167</name>
</gene>
<evidence type="ECO:0000313" key="2">
    <source>
        <dbReference type="EMBL" id="TBU52690.1"/>
    </source>
</evidence>
<feature type="transmembrane region" description="Helical" evidence="1">
    <location>
        <begin position="119"/>
        <end position="141"/>
    </location>
</feature>
<keyword evidence="1" id="KW-0472">Membrane</keyword>
<dbReference type="Proteomes" id="UP000292082">
    <property type="component" value="Unassembled WGS sequence"/>
</dbReference>
<sequence>MSAVMGCTILLAPRAWLPAPVPLHPPATLHPLLHVGSRTTASSCLHIYPLSSPCASLPCGAGLRVSSSFTTAIIVHQYPSTDTLCMQRRVHAHVACRCGPVTGTCMAMWSLNASRGRPWYTIGVPVCYFMCNLILVSTILIRTGLILLVNGQLLELIDACYRVLWPWMESTVALRLG</sequence>
<keyword evidence="3" id="KW-1185">Reference proteome</keyword>
<keyword evidence="1" id="KW-0812">Transmembrane</keyword>
<evidence type="ECO:0000313" key="3">
    <source>
        <dbReference type="Proteomes" id="UP000292082"/>
    </source>
</evidence>
<protein>
    <submittedName>
        <fullName evidence="2">Uncharacterized protein</fullName>
    </submittedName>
</protein>
<dbReference type="AlphaFoldDB" id="A0A4Q9PCY2"/>
<name>A0A4Q9PCY2_9APHY</name>
<reference evidence="2 3" key="1">
    <citation type="submission" date="2019-01" db="EMBL/GenBank/DDBJ databases">
        <title>Draft genome sequences of three monokaryotic isolates of the white-rot basidiomycete fungus Dichomitus squalens.</title>
        <authorList>
            <consortium name="DOE Joint Genome Institute"/>
            <person name="Lopez S.C."/>
            <person name="Andreopoulos B."/>
            <person name="Pangilinan J."/>
            <person name="Lipzen A."/>
            <person name="Riley R."/>
            <person name="Ahrendt S."/>
            <person name="Ng V."/>
            <person name="Barry K."/>
            <person name="Daum C."/>
            <person name="Grigoriev I.V."/>
            <person name="Hilden K.S."/>
            <person name="Makela M.R."/>
            <person name="de Vries R.P."/>
        </authorList>
    </citation>
    <scope>NUCLEOTIDE SEQUENCE [LARGE SCALE GENOMIC DNA]</scope>
    <source>
        <strain evidence="2 3">CBS 464.89</strain>
    </source>
</reference>